<accession>A0A1I5LNP2</accession>
<organism evidence="5 7">
    <name type="scientific">Ectopseudomonas composti</name>
    <dbReference type="NCBI Taxonomy" id="658457"/>
    <lineage>
        <taxon>Bacteria</taxon>
        <taxon>Pseudomonadati</taxon>
        <taxon>Pseudomonadota</taxon>
        <taxon>Gammaproteobacteria</taxon>
        <taxon>Pseudomonadales</taxon>
        <taxon>Pseudomonadaceae</taxon>
        <taxon>Ectopseudomonas</taxon>
    </lineage>
</organism>
<protein>
    <submittedName>
        <fullName evidence="4">Cro/Cl family transcriptional regulator</fullName>
    </submittedName>
    <submittedName>
        <fullName evidence="5">Cytoskeleton protein RodZ</fullName>
    </submittedName>
</protein>
<dbReference type="RefSeq" id="WP_037001954.1">
    <property type="nucleotide sequence ID" value="NZ_FOWP01000004.1"/>
</dbReference>
<reference evidence="4" key="1">
    <citation type="journal article" date="2014" name="Genome Announc.">
        <title>Draft Genome Sequences of the Alga-Degrading Bacteria Aeromonas hydrophila Strain AD9 and Pseudomonas pseudoalcaligenes Strain AD6.</title>
        <authorList>
            <person name="Barney B.M."/>
            <person name="Lenneman E.M."/>
        </authorList>
    </citation>
    <scope>NUCLEOTIDE SEQUENCE</scope>
    <source>
        <strain evidence="4">AD6</strain>
    </source>
</reference>
<evidence type="ECO:0000256" key="2">
    <source>
        <dbReference type="SAM" id="Phobius"/>
    </source>
</evidence>
<dbReference type="AlphaFoldDB" id="A0A1I5LNP2"/>
<reference evidence="6" key="2">
    <citation type="journal article" date="2014" name="Genome Announc.">
        <title>Draft Genome Sequence of the algae degrading bacterium Pseudomonas mendocina AD6.</title>
        <authorList>
            <person name="Barney B.M."/>
            <person name="Lenneman E.M."/>
        </authorList>
    </citation>
    <scope>NUCLEOTIDE SEQUENCE [LARGE SCALE GENOMIC DNA]</scope>
    <source>
        <strain evidence="6">AD6</strain>
    </source>
</reference>
<dbReference type="Proteomes" id="UP000182400">
    <property type="component" value="Unassembled WGS sequence"/>
</dbReference>
<dbReference type="PROSITE" id="PS00716">
    <property type="entry name" value="SIGMA70_2"/>
    <property type="match status" value="1"/>
</dbReference>
<dbReference type="SMART" id="SM00530">
    <property type="entry name" value="HTH_XRE"/>
    <property type="match status" value="1"/>
</dbReference>
<dbReference type="Pfam" id="PF13464">
    <property type="entry name" value="RodZ_C"/>
    <property type="match status" value="1"/>
</dbReference>
<reference evidence="5 7" key="4">
    <citation type="submission" date="2016-10" db="EMBL/GenBank/DDBJ databases">
        <authorList>
            <person name="de Groot N.N."/>
        </authorList>
    </citation>
    <scope>NUCLEOTIDE SEQUENCE [LARGE SCALE GENOMIC DNA]</scope>
    <source>
        <strain evidence="5 7">CCUG 59231</strain>
    </source>
</reference>
<dbReference type="PROSITE" id="PS50943">
    <property type="entry name" value="HTH_CROC1"/>
    <property type="match status" value="1"/>
</dbReference>
<evidence type="ECO:0000313" key="5">
    <source>
        <dbReference type="EMBL" id="SFO98797.1"/>
    </source>
</evidence>
<proteinExistence type="predicted"/>
<feature type="domain" description="HTH cro/C1-type" evidence="3">
    <location>
        <begin position="20"/>
        <end position="51"/>
    </location>
</feature>
<dbReference type="PANTHER" id="PTHR34475:SF1">
    <property type="entry name" value="CYTOSKELETON PROTEIN RODZ"/>
    <property type="match status" value="1"/>
</dbReference>
<dbReference type="InterPro" id="IPR001387">
    <property type="entry name" value="Cro/C1-type_HTH"/>
</dbReference>
<dbReference type="SUPFAM" id="SSF47413">
    <property type="entry name" value="lambda repressor-like DNA-binding domains"/>
    <property type="match status" value="1"/>
</dbReference>
<dbReference type="InterPro" id="IPR010982">
    <property type="entry name" value="Lambda_DNA-bd_dom_sf"/>
</dbReference>
<evidence type="ECO:0000313" key="6">
    <source>
        <dbReference type="Proteomes" id="UP000023842"/>
    </source>
</evidence>
<evidence type="ECO:0000313" key="4">
    <source>
        <dbReference type="EMBL" id="EZH79948.1"/>
    </source>
</evidence>
<dbReference type="InterPro" id="IPR050400">
    <property type="entry name" value="Bact_Cytoskel_RodZ"/>
</dbReference>
<keyword evidence="2" id="KW-1133">Transmembrane helix</keyword>
<keyword evidence="2" id="KW-0472">Membrane</keyword>
<dbReference type="Pfam" id="PF13413">
    <property type="entry name" value="HTH_25"/>
    <property type="match status" value="1"/>
</dbReference>
<feature type="transmembrane region" description="Helical" evidence="2">
    <location>
        <begin position="112"/>
        <end position="133"/>
    </location>
</feature>
<dbReference type="EMBL" id="FOWP01000004">
    <property type="protein sequence ID" value="SFO98797.1"/>
    <property type="molecule type" value="Genomic_DNA"/>
</dbReference>
<dbReference type="EMBL" id="JFJN01000046">
    <property type="protein sequence ID" value="EZH79948.1"/>
    <property type="molecule type" value="Genomic_DNA"/>
</dbReference>
<dbReference type="InterPro" id="IPR025194">
    <property type="entry name" value="RodZ-like_C"/>
</dbReference>
<dbReference type="Proteomes" id="UP000023842">
    <property type="component" value="Unassembled WGS sequence"/>
</dbReference>
<evidence type="ECO:0000256" key="1">
    <source>
        <dbReference type="SAM" id="MobiDB-lite"/>
    </source>
</evidence>
<evidence type="ECO:0000259" key="3">
    <source>
        <dbReference type="PROSITE" id="PS50943"/>
    </source>
</evidence>
<dbReference type="InterPro" id="IPR000943">
    <property type="entry name" value="RNA_pol_sigma70"/>
</dbReference>
<evidence type="ECO:0000313" key="7">
    <source>
        <dbReference type="Proteomes" id="UP000182400"/>
    </source>
</evidence>
<gene>
    <name evidence="4" type="ORF">AU05_14600</name>
    <name evidence="5" type="ORF">SAMN05216601_104104</name>
</gene>
<dbReference type="STRING" id="658457.SAMN05216601_104104"/>
<dbReference type="CDD" id="cd00093">
    <property type="entry name" value="HTH_XRE"/>
    <property type="match status" value="1"/>
</dbReference>
<name>A0A1I5LNP2_9GAMM</name>
<dbReference type="Gene3D" id="1.10.260.40">
    <property type="entry name" value="lambda repressor-like DNA-binding domains"/>
    <property type="match status" value="1"/>
</dbReference>
<dbReference type="GO" id="GO:0003677">
    <property type="term" value="F:DNA binding"/>
    <property type="evidence" value="ECO:0007669"/>
    <property type="project" value="InterPro"/>
</dbReference>
<sequence>MKAAPSEVTQPTPTNPGESLRQAREIKGWSVAEVATQLNLTPQRLSQIEAGAFDKLPGTTFARGYIRAYAKLLEMDQSRLVMEFDQFTGTDATGSSVHALGRIEEPVRYSQSILRLVSFLLLLALIGAGFLWWQDQGRPGASLADLGLEHVEVEGADGTTQVHSLAEPEDQAVVDAQGSEQSSPLLLPVEPGEAPEESTAAEQPAAQSAAPESASEAPAAPVSNEPAVAASAPAAEPVAPVAVPAGQGALNVQFTADCWTQVTDADGKVLLSALKRSGERIELTGKAPMELRLGFARGAQVTYNGQSVDIAPHMTGETARLKLGL</sequence>
<feature type="compositionally biased region" description="Low complexity" evidence="1">
    <location>
        <begin position="197"/>
        <end position="225"/>
    </location>
</feature>
<dbReference type="OrthoDB" id="9790252at2"/>
<keyword evidence="2" id="KW-0812">Transmembrane</keyword>
<keyword evidence="6" id="KW-1185">Reference proteome</keyword>
<dbReference type="PANTHER" id="PTHR34475">
    <property type="match status" value="1"/>
</dbReference>
<feature type="region of interest" description="Disordered" evidence="1">
    <location>
        <begin position="174"/>
        <end position="225"/>
    </location>
</feature>
<dbReference type="GO" id="GO:0003700">
    <property type="term" value="F:DNA-binding transcription factor activity"/>
    <property type="evidence" value="ECO:0007669"/>
    <property type="project" value="InterPro"/>
</dbReference>
<dbReference type="GO" id="GO:0006352">
    <property type="term" value="P:DNA-templated transcription initiation"/>
    <property type="evidence" value="ECO:0007669"/>
    <property type="project" value="InterPro"/>
</dbReference>
<reference evidence="4" key="3">
    <citation type="submission" date="2014-03" db="EMBL/GenBank/DDBJ databases">
        <authorList>
            <person name="Barney B.M."/>
            <person name="Lenneman E.M."/>
        </authorList>
    </citation>
    <scope>NUCLEOTIDE SEQUENCE</scope>
    <source>
        <strain evidence="4">AD6</strain>
    </source>
</reference>